<name>A0A940S5L2_9PROT</name>
<feature type="compositionally biased region" description="Polar residues" evidence="1">
    <location>
        <begin position="39"/>
        <end position="53"/>
    </location>
</feature>
<dbReference type="RefSeq" id="WP_209373125.1">
    <property type="nucleotide sequence ID" value="NZ_JAGIZA010000005.1"/>
</dbReference>
<evidence type="ECO:0000256" key="1">
    <source>
        <dbReference type="SAM" id="MobiDB-lite"/>
    </source>
</evidence>
<dbReference type="Proteomes" id="UP000677537">
    <property type="component" value="Unassembled WGS sequence"/>
</dbReference>
<feature type="region of interest" description="Disordered" evidence="1">
    <location>
        <begin position="23"/>
        <end position="80"/>
    </location>
</feature>
<sequence>MKKRFALAILALGGMAAAGSAMAQGATGSISRPGWSRGQAPSSDFNAQGTPLSRNEAVRQRAAAARGQAAPAQPRRRTRR</sequence>
<feature type="chain" id="PRO_5036737019" evidence="2">
    <location>
        <begin position="24"/>
        <end position="80"/>
    </location>
</feature>
<organism evidence="3 4">
    <name type="scientific">Roseomonas indoligenes</name>
    <dbReference type="NCBI Taxonomy" id="2820811"/>
    <lineage>
        <taxon>Bacteria</taxon>
        <taxon>Pseudomonadati</taxon>
        <taxon>Pseudomonadota</taxon>
        <taxon>Alphaproteobacteria</taxon>
        <taxon>Acetobacterales</taxon>
        <taxon>Roseomonadaceae</taxon>
        <taxon>Roseomonas</taxon>
    </lineage>
</organism>
<evidence type="ECO:0000313" key="3">
    <source>
        <dbReference type="EMBL" id="MBP0493075.1"/>
    </source>
</evidence>
<feature type="compositionally biased region" description="Low complexity" evidence="1">
    <location>
        <begin position="60"/>
        <end position="73"/>
    </location>
</feature>
<dbReference type="EMBL" id="JAGIZA010000005">
    <property type="protein sequence ID" value="MBP0493075.1"/>
    <property type="molecule type" value="Genomic_DNA"/>
</dbReference>
<reference evidence="3" key="1">
    <citation type="submission" date="2021-03" db="EMBL/GenBank/DDBJ databases">
        <authorList>
            <person name="So Y."/>
        </authorList>
    </citation>
    <scope>NUCLEOTIDE SEQUENCE</scope>
    <source>
        <strain evidence="3">SG15</strain>
    </source>
</reference>
<gene>
    <name evidence="3" type="ORF">J5Y10_09835</name>
</gene>
<proteinExistence type="predicted"/>
<feature type="signal peptide" evidence="2">
    <location>
        <begin position="1"/>
        <end position="23"/>
    </location>
</feature>
<evidence type="ECO:0000313" key="4">
    <source>
        <dbReference type="Proteomes" id="UP000677537"/>
    </source>
</evidence>
<comment type="caution">
    <text evidence="3">The sequence shown here is derived from an EMBL/GenBank/DDBJ whole genome shotgun (WGS) entry which is preliminary data.</text>
</comment>
<dbReference type="AlphaFoldDB" id="A0A940S5L2"/>
<keyword evidence="4" id="KW-1185">Reference proteome</keyword>
<keyword evidence="2" id="KW-0732">Signal</keyword>
<accession>A0A940S5L2</accession>
<evidence type="ECO:0000256" key="2">
    <source>
        <dbReference type="SAM" id="SignalP"/>
    </source>
</evidence>
<protein>
    <submittedName>
        <fullName evidence="3">Uncharacterized protein</fullName>
    </submittedName>
</protein>